<gene>
    <name evidence="3" type="primary">KLHL20</name>
    <name evidence="3" type="ORF">Ciccas_003887</name>
</gene>
<dbReference type="Gene3D" id="2.120.10.80">
    <property type="entry name" value="Kelch-type beta propeller"/>
    <property type="match status" value="1"/>
</dbReference>
<dbReference type="InterPro" id="IPR006652">
    <property type="entry name" value="Kelch_1"/>
</dbReference>
<organism evidence="3 4">
    <name type="scientific">Cichlidogyrus casuarinus</name>
    <dbReference type="NCBI Taxonomy" id="1844966"/>
    <lineage>
        <taxon>Eukaryota</taxon>
        <taxon>Metazoa</taxon>
        <taxon>Spiralia</taxon>
        <taxon>Lophotrochozoa</taxon>
        <taxon>Platyhelminthes</taxon>
        <taxon>Monogenea</taxon>
        <taxon>Monopisthocotylea</taxon>
        <taxon>Dactylogyridea</taxon>
        <taxon>Ancyrocephalidae</taxon>
        <taxon>Cichlidogyrus</taxon>
    </lineage>
</organism>
<dbReference type="Proteomes" id="UP001626550">
    <property type="component" value="Unassembled WGS sequence"/>
</dbReference>
<feature type="compositionally biased region" description="Polar residues" evidence="2">
    <location>
        <begin position="143"/>
        <end position="153"/>
    </location>
</feature>
<keyword evidence="1" id="KW-0880">Kelch repeat</keyword>
<dbReference type="InterPro" id="IPR015915">
    <property type="entry name" value="Kelch-typ_b-propeller"/>
</dbReference>
<evidence type="ECO:0000256" key="2">
    <source>
        <dbReference type="SAM" id="MobiDB-lite"/>
    </source>
</evidence>
<dbReference type="SUPFAM" id="SSF117281">
    <property type="entry name" value="Kelch motif"/>
    <property type="match status" value="1"/>
</dbReference>
<dbReference type="SMART" id="SM00612">
    <property type="entry name" value="Kelch"/>
    <property type="match status" value="1"/>
</dbReference>
<keyword evidence="4" id="KW-1185">Reference proteome</keyword>
<name>A0ABD2QD25_9PLAT</name>
<proteinExistence type="predicted"/>
<evidence type="ECO:0000256" key="1">
    <source>
        <dbReference type="ARBA" id="ARBA00022441"/>
    </source>
</evidence>
<evidence type="ECO:0000313" key="3">
    <source>
        <dbReference type="EMBL" id="KAL3317453.1"/>
    </source>
</evidence>
<feature type="region of interest" description="Disordered" evidence="2">
    <location>
        <begin position="119"/>
        <end position="153"/>
    </location>
</feature>
<protein>
    <submittedName>
        <fullName evidence="3">Kelch-like protein 20</fullName>
    </submittedName>
</protein>
<dbReference type="Pfam" id="PF01344">
    <property type="entry name" value="Kelch_1"/>
    <property type="match status" value="1"/>
</dbReference>
<dbReference type="AlphaFoldDB" id="A0ABD2QD25"/>
<accession>A0ABD2QD25</accession>
<dbReference type="EMBL" id="JBJKFK010000380">
    <property type="protein sequence ID" value="KAL3317453.1"/>
    <property type="molecule type" value="Genomic_DNA"/>
</dbReference>
<reference evidence="3 4" key="1">
    <citation type="submission" date="2024-11" db="EMBL/GenBank/DDBJ databases">
        <title>Adaptive evolution of stress response genes in parasites aligns with host niche diversity.</title>
        <authorList>
            <person name="Hahn C."/>
            <person name="Resl P."/>
        </authorList>
    </citation>
    <scope>NUCLEOTIDE SEQUENCE [LARGE SCALE GENOMIC DNA]</scope>
    <source>
        <strain evidence="3">EGGRZ-B1_66</strain>
        <tissue evidence="3">Body</tissue>
    </source>
</reference>
<sequence>MSARRSGVATSVLDNQLVVVGGFDGRSYLKSVETYDFVNKTWQPRGSMNWRRLGCGVGVLHVPALEMLPCYETEPVHGPSNRSYFTPIEQSEPEQILDLTPTPTESTNTFLLADADDSESIDTEYSIGPSTASTLPVDVTLPHCQNTPEQSPN</sequence>
<evidence type="ECO:0000313" key="4">
    <source>
        <dbReference type="Proteomes" id="UP001626550"/>
    </source>
</evidence>
<comment type="caution">
    <text evidence="3">The sequence shown here is derived from an EMBL/GenBank/DDBJ whole genome shotgun (WGS) entry which is preliminary data.</text>
</comment>